<dbReference type="Proteomes" id="UP000288669">
    <property type="component" value="Unassembled WGS sequence"/>
</dbReference>
<keyword evidence="1" id="KW-0812">Transmembrane</keyword>
<keyword evidence="1" id="KW-0472">Membrane</keyword>
<name>A0A430AGV6_9ENTE</name>
<keyword evidence="3" id="KW-1185">Reference proteome</keyword>
<reference evidence="2 3" key="1">
    <citation type="submission" date="2017-05" db="EMBL/GenBank/DDBJ databases">
        <title>Vagococcus spp. assemblies.</title>
        <authorList>
            <person name="Gulvik C.A."/>
        </authorList>
    </citation>
    <scope>NUCLEOTIDE SEQUENCE [LARGE SCALE GENOMIC DNA]</scope>
    <source>
        <strain evidence="2 3">DSM 24756</strain>
    </source>
</reference>
<sequence>MNQNRISTRNLVFSAILVALGILIPLIMPVKVVVGPASFTLASHLPIFLAMFISPGVALSVALGTAFGFFLSFPVIIAFRALSHVVFAVIGAYWLKKRPKFIVSFGKYQIFNVVIGIVHAFVEFLVVSVFFFQGNVPETMYSQGYVYTVIVLVGVGGFIHSLIDGSIAYYIGKRLSKIVDIPVFTQAKK</sequence>
<keyword evidence="1" id="KW-1133">Transmembrane helix</keyword>
<dbReference type="OrthoDB" id="1631895at2"/>
<gene>
    <name evidence="2" type="ORF">CBF30_07815</name>
</gene>
<feature type="transmembrane region" description="Helical" evidence="1">
    <location>
        <begin position="108"/>
        <end position="132"/>
    </location>
</feature>
<feature type="transmembrane region" description="Helical" evidence="1">
    <location>
        <begin position="144"/>
        <end position="171"/>
    </location>
</feature>
<evidence type="ECO:0000313" key="2">
    <source>
        <dbReference type="EMBL" id="RSU07152.1"/>
    </source>
</evidence>
<evidence type="ECO:0000256" key="1">
    <source>
        <dbReference type="SAM" id="Phobius"/>
    </source>
</evidence>
<accession>A0A430AGV6</accession>
<evidence type="ECO:0008006" key="4">
    <source>
        <dbReference type="Google" id="ProtNLM"/>
    </source>
</evidence>
<proteinExistence type="predicted"/>
<dbReference type="EMBL" id="NGJZ01000002">
    <property type="protein sequence ID" value="RSU07152.1"/>
    <property type="molecule type" value="Genomic_DNA"/>
</dbReference>
<protein>
    <recommendedName>
        <fullName evidence="4">Niacin transporter NiaX</fullName>
    </recommendedName>
</protein>
<dbReference type="Gene3D" id="1.10.1760.20">
    <property type="match status" value="1"/>
</dbReference>
<comment type="caution">
    <text evidence="2">The sequence shown here is derived from an EMBL/GenBank/DDBJ whole genome shotgun (WGS) entry which is preliminary data.</text>
</comment>
<evidence type="ECO:0000313" key="3">
    <source>
        <dbReference type="Proteomes" id="UP000288669"/>
    </source>
</evidence>
<organism evidence="2 3">
    <name type="scientific">Vagococcus entomophilus</name>
    <dbReference type="NCBI Taxonomy" id="1160095"/>
    <lineage>
        <taxon>Bacteria</taxon>
        <taxon>Bacillati</taxon>
        <taxon>Bacillota</taxon>
        <taxon>Bacilli</taxon>
        <taxon>Lactobacillales</taxon>
        <taxon>Enterococcaceae</taxon>
        <taxon>Vagococcus</taxon>
    </lineage>
</organism>
<dbReference type="AlphaFoldDB" id="A0A430AGV6"/>
<feature type="transmembrane region" description="Helical" evidence="1">
    <location>
        <begin position="77"/>
        <end position="96"/>
    </location>
</feature>
<feature type="transmembrane region" description="Helical" evidence="1">
    <location>
        <begin position="46"/>
        <end position="71"/>
    </location>
</feature>
<feature type="transmembrane region" description="Helical" evidence="1">
    <location>
        <begin position="12"/>
        <end position="34"/>
    </location>
</feature>
<dbReference type="RefSeq" id="WP_126824746.1">
    <property type="nucleotide sequence ID" value="NZ_JBHLWU010000002.1"/>
</dbReference>